<feature type="compositionally biased region" description="Polar residues" evidence="1">
    <location>
        <begin position="195"/>
        <end position="206"/>
    </location>
</feature>
<keyword evidence="2" id="KW-0732">Signal</keyword>
<sequence>MGLFVAQDGRYQGWLAALLCCVLAVDEDELPVKKATTAPAKSAATCQQQPAPLTALPRAPTLHNVLTSEPGFASSLSSHDSSRARPVPDQLLRPLELVERLSRDPDVTEQEFCSSPRRHEAFGAPRTLRRAEYLEGQRASLIPLRLGPVVLASTPHTMADPMPTLPQTVVAHTHRRTQSTQALLSQSKREPYNIQRETPFQRCQQISSTDLSSKRSASSLASSNPTSCTASSPVEQHSRPTISRGTSSTSLRRQALDPRASSTESTRLKRKRSTQNVRNAYAQFGDSRLDQELLELNTIVEERKSEQIRPQTPLAQHIAAVAPTMSVPVRSQTLDDIGSALARPLASRQELHFEDIFDSPQKPARPSSRATSRVSGWLSNLLPMMTTSAPATVQEPFYKCVPPVQQRAYSTASIRSSVASELDMSEPSLTAASSPTTKSHSRSLTAESRVTPISPQSTVYDHDASDLKRTVEGNWPVEISKSQVGLAF</sequence>
<dbReference type="Proteomes" id="UP001310594">
    <property type="component" value="Unassembled WGS sequence"/>
</dbReference>
<feature type="region of interest" description="Disordered" evidence="1">
    <location>
        <begin position="425"/>
        <end position="465"/>
    </location>
</feature>
<reference evidence="3" key="1">
    <citation type="submission" date="2023-08" db="EMBL/GenBank/DDBJ databases">
        <title>Black Yeasts Isolated from many extreme environments.</title>
        <authorList>
            <person name="Coleine C."/>
            <person name="Stajich J.E."/>
            <person name="Selbmann L."/>
        </authorList>
    </citation>
    <scope>NUCLEOTIDE SEQUENCE</scope>
    <source>
        <strain evidence="3">CCFEE 5810</strain>
    </source>
</reference>
<evidence type="ECO:0000256" key="2">
    <source>
        <dbReference type="SAM" id="SignalP"/>
    </source>
</evidence>
<name>A0AAN7ZU70_9PEZI</name>
<evidence type="ECO:0000313" key="4">
    <source>
        <dbReference type="Proteomes" id="UP001310594"/>
    </source>
</evidence>
<comment type="caution">
    <text evidence="3">The sequence shown here is derived from an EMBL/GenBank/DDBJ whole genome shotgun (WGS) entry which is preliminary data.</text>
</comment>
<feature type="compositionally biased region" description="Low complexity" evidence="1">
    <location>
        <begin position="207"/>
        <end position="227"/>
    </location>
</feature>
<organism evidence="3 4">
    <name type="scientific">Elasticomyces elasticus</name>
    <dbReference type="NCBI Taxonomy" id="574655"/>
    <lineage>
        <taxon>Eukaryota</taxon>
        <taxon>Fungi</taxon>
        <taxon>Dikarya</taxon>
        <taxon>Ascomycota</taxon>
        <taxon>Pezizomycotina</taxon>
        <taxon>Dothideomycetes</taxon>
        <taxon>Dothideomycetidae</taxon>
        <taxon>Mycosphaerellales</taxon>
        <taxon>Teratosphaeriaceae</taxon>
        <taxon>Elasticomyces</taxon>
    </lineage>
</organism>
<dbReference type="EMBL" id="JAVRQU010000007">
    <property type="protein sequence ID" value="KAK5700636.1"/>
    <property type="molecule type" value="Genomic_DNA"/>
</dbReference>
<feature type="signal peptide" evidence="2">
    <location>
        <begin position="1"/>
        <end position="24"/>
    </location>
</feature>
<proteinExistence type="predicted"/>
<feature type="chain" id="PRO_5042856227" evidence="2">
    <location>
        <begin position="25"/>
        <end position="488"/>
    </location>
</feature>
<feature type="compositionally biased region" description="Polar residues" evidence="1">
    <location>
        <begin position="228"/>
        <end position="252"/>
    </location>
</feature>
<dbReference type="AlphaFoldDB" id="A0AAN7ZU70"/>
<evidence type="ECO:0000313" key="3">
    <source>
        <dbReference type="EMBL" id="KAK5700636.1"/>
    </source>
</evidence>
<gene>
    <name evidence="3" type="ORF">LTR97_005153</name>
</gene>
<protein>
    <submittedName>
        <fullName evidence="3">Uncharacterized protein</fullName>
    </submittedName>
</protein>
<feature type="region of interest" description="Disordered" evidence="1">
    <location>
        <begin position="172"/>
        <end position="277"/>
    </location>
</feature>
<feature type="compositionally biased region" description="Polar residues" evidence="1">
    <location>
        <begin position="427"/>
        <end position="459"/>
    </location>
</feature>
<evidence type="ECO:0000256" key="1">
    <source>
        <dbReference type="SAM" id="MobiDB-lite"/>
    </source>
</evidence>
<accession>A0AAN7ZU70</accession>